<sequence length="233" mass="27025">MFERIDNESVVSIVVNKIKTSIIKGELLPGDKLPTEVELIEQLGVGRNSVREAVKMLTALGVLEVKRGQGTYVVKKVKPSFFNPLLFSLIIEPKSNKDLYELRVMFDTMVLFNLMDKMTKLKFEKIYNLLAEVEDNFKKDVHTIDYYVQQDLEFHKLLMDFTENALIKQIGEVIISLFPEYIKKSISQENGIKRSIENHYGIVELLKHKNKSGVNELVEKTLREWKLEWKSAD</sequence>
<evidence type="ECO:0000313" key="6">
    <source>
        <dbReference type="Proteomes" id="UP000279029"/>
    </source>
</evidence>
<dbReference type="Proteomes" id="UP000279029">
    <property type="component" value="Chromosome"/>
</dbReference>
<dbReference type="Gene3D" id="1.10.10.10">
    <property type="entry name" value="Winged helix-like DNA-binding domain superfamily/Winged helix DNA-binding domain"/>
    <property type="match status" value="1"/>
</dbReference>
<dbReference type="GO" id="GO:0003700">
    <property type="term" value="F:DNA-binding transcription factor activity"/>
    <property type="evidence" value="ECO:0007669"/>
    <property type="project" value="InterPro"/>
</dbReference>
<dbReference type="Pfam" id="PF07729">
    <property type="entry name" value="FCD"/>
    <property type="match status" value="1"/>
</dbReference>
<protein>
    <recommendedName>
        <fullName evidence="4">HTH gntR-type domain-containing protein</fullName>
    </recommendedName>
</protein>
<keyword evidence="3" id="KW-0804">Transcription</keyword>
<dbReference type="PRINTS" id="PR00035">
    <property type="entry name" value="HTHGNTR"/>
</dbReference>
<accession>A0A3P7P5R1</accession>
<dbReference type="InterPro" id="IPR000524">
    <property type="entry name" value="Tscrpt_reg_HTH_GntR"/>
</dbReference>
<dbReference type="EMBL" id="LR130778">
    <property type="protein sequence ID" value="VDN48900.1"/>
    <property type="molecule type" value="Genomic_DNA"/>
</dbReference>
<dbReference type="Pfam" id="PF00392">
    <property type="entry name" value="GntR"/>
    <property type="match status" value="1"/>
</dbReference>
<dbReference type="InterPro" id="IPR008920">
    <property type="entry name" value="TF_FadR/GntR_C"/>
</dbReference>
<dbReference type="RefSeq" id="WP_125137966.1">
    <property type="nucleotide sequence ID" value="NZ_LR130778.1"/>
</dbReference>
<evidence type="ECO:0000256" key="3">
    <source>
        <dbReference type="ARBA" id="ARBA00023163"/>
    </source>
</evidence>
<dbReference type="SMART" id="SM00345">
    <property type="entry name" value="HTH_GNTR"/>
    <property type="match status" value="1"/>
</dbReference>
<reference evidence="5 6" key="1">
    <citation type="submission" date="2018-09" db="EMBL/GenBank/DDBJ databases">
        <authorList>
            <person name="Postec A."/>
        </authorList>
    </citation>
    <scope>NUCLEOTIDE SEQUENCE [LARGE SCALE GENOMIC DNA]</scope>
    <source>
        <strain evidence="5">70B-A</strain>
    </source>
</reference>
<dbReference type="PROSITE" id="PS50949">
    <property type="entry name" value="HTH_GNTR"/>
    <property type="match status" value="1"/>
</dbReference>
<keyword evidence="2" id="KW-0238">DNA-binding</keyword>
<dbReference type="SUPFAM" id="SSF48008">
    <property type="entry name" value="GntR ligand-binding domain-like"/>
    <property type="match status" value="1"/>
</dbReference>
<keyword evidence="1" id="KW-0805">Transcription regulation</keyword>
<organism evidence="5 6">
    <name type="scientific">Petrocella atlantisensis</name>
    <dbReference type="NCBI Taxonomy" id="2173034"/>
    <lineage>
        <taxon>Bacteria</taxon>
        <taxon>Bacillati</taxon>
        <taxon>Bacillota</taxon>
        <taxon>Clostridia</taxon>
        <taxon>Lachnospirales</taxon>
        <taxon>Vallitaleaceae</taxon>
        <taxon>Petrocella</taxon>
    </lineage>
</organism>
<dbReference type="PANTHER" id="PTHR43537:SF5">
    <property type="entry name" value="UXU OPERON TRANSCRIPTIONAL REGULATOR"/>
    <property type="match status" value="1"/>
</dbReference>
<proteinExistence type="predicted"/>
<dbReference type="OrthoDB" id="9799482at2"/>
<dbReference type="SUPFAM" id="SSF46785">
    <property type="entry name" value="Winged helix' DNA-binding domain"/>
    <property type="match status" value="1"/>
</dbReference>
<dbReference type="PANTHER" id="PTHR43537">
    <property type="entry name" value="TRANSCRIPTIONAL REGULATOR, GNTR FAMILY"/>
    <property type="match status" value="1"/>
</dbReference>
<dbReference type="KEGG" id="cbar:PATL70BA_2989"/>
<dbReference type="InterPro" id="IPR011711">
    <property type="entry name" value="GntR_C"/>
</dbReference>
<dbReference type="InterPro" id="IPR036388">
    <property type="entry name" value="WH-like_DNA-bd_sf"/>
</dbReference>
<dbReference type="GO" id="GO:0003677">
    <property type="term" value="F:DNA binding"/>
    <property type="evidence" value="ECO:0007669"/>
    <property type="project" value="UniProtKB-KW"/>
</dbReference>
<feature type="domain" description="HTH gntR-type" evidence="4">
    <location>
        <begin position="8"/>
        <end position="76"/>
    </location>
</feature>
<evidence type="ECO:0000256" key="2">
    <source>
        <dbReference type="ARBA" id="ARBA00023125"/>
    </source>
</evidence>
<evidence type="ECO:0000259" key="4">
    <source>
        <dbReference type="PROSITE" id="PS50949"/>
    </source>
</evidence>
<dbReference type="AlphaFoldDB" id="A0A3P7P5R1"/>
<evidence type="ECO:0000256" key="1">
    <source>
        <dbReference type="ARBA" id="ARBA00023015"/>
    </source>
</evidence>
<dbReference type="CDD" id="cd07377">
    <property type="entry name" value="WHTH_GntR"/>
    <property type="match status" value="1"/>
</dbReference>
<dbReference type="Gene3D" id="1.20.120.530">
    <property type="entry name" value="GntR ligand-binding domain-like"/>
    <property type="match status" value="1"/>
</dbReference>
<keyword evidence="6" id="KW-1185">Reference proteome</keyword>
<evidence type="ECO:0000313" key="5">
    <source>
        <dbReference type="EMBL" id="VDN48900.1"/>
    </source>
</evidence>
<gene>
    <name evidence="5" type="ORF">PATL70BA_2989</name>
</gene>
<name>A0A3P7P5R1_9FIRM</name>
<dbReference type="InterPro" id="IPR036390">
    <property type="entry name" value="WH_DNA-bd_sf"/>
</dbReference>